<reference evidence="1" key="1">
    <citation type="submission" date="2024-04" db="EMBL/GenBank/DDBJ databases">
        <authorList>
            <consortium name="Molecular Ecology Group"/>
        </authorList>
    </citation>
    <scope>NUCLEOTIDE SEQUENCE</scope>
</reference>
<evidence type="ECO:0000313" key="1">
    <source>
        <dbReference type="EMBL" id="CAL1688547.1"/>
    </source>
</evidence>
<protein>
    <submittedName>
        <fullName evidence="1">Uncharacterized protein</fullName>
    </submittedName>
</protein>
<dbReference type="Proteomes" id="UP001497644">
    <property type="component" value="Chromosome 8"/>
</dbReference>
<sequence>MDPHCTPPINLRTAQPPSCNDDEEILDYFPLLPDSIDSQPFPLLGNTANDATGCPVYQMCSIILVTPLGKQYRDPPGTRVRNYKVRYYEHNCLIHTTEHTKYDNSYDVSRQVYSWNKLFLLS</sequence>
<evidence type="ECO:0000313" key="2">
    <source>
        <dbReference type="Proteomes" id="UP001497644"/>
    </source>
</evidence>
<name>A0AAV2P7N5_9HYME</name>
<gene>
    <name evidence="1" type="ORF">LPLAT_LOCUS13592</name>
</gene>
<proteinExistence type="predicted"/>
<organism evidence="1 2">
    <name type="scientific">Lasius platythorax</name>
    <dbReference type="NCBI Taxonomy" id="488582"/>
    <lineage>
        <taxon>Eukaryota</taxon>
        <taxon>Metazoa</taxon>
        <taxon>Ecdysozoa</taxon>
        <taxon>Arthropoda</taxon>
        <taxon>Hexapoda</taxon>
        <taxon>Insecta</taxon>
        <taxon>Pterygota</taxon>
        <taxon>Neoptera</taxon>
        <taxon>Endopterygota</taxon>
        <taxon>Hymenoptera</taxon>
        <taxon>Apocrita</taxon>
        <taxon>Aculeata</taxon>
        <taxon>Formicoidea</taxon>
        <taxon>Formicidae</taxon>
        <taxon>Formicinae</taxon>
        <taxon>Lasius</taxon>
        <taxon>Lasius</taxon>
    </lineage>
</organism>
<dbReference type="AlphaFoldDB" id="A0AAV2P7N5"/>
<accession>A0AAV2P7N5</accession>
<dbReference type="EMBL" id="OZ034831">
    <property type="protein sequence ID" value="CAL1688547.1"/>
    <property type="molecule type" value="Genomic_DNA"/>
</dbReference>
<keyword evidence="2" id="KW-1185">Reference proteome</keyword>